<comment type="caution">
    <text evidence="1">The sequence shown here is derived from an EMBL/GenBank/DDBJ whole genome shotgun (WGS) entry which is preliminary data.</text>
</comment>
<dbReference type="Proteomes" id="UP000248039">
    <property type="component" value="Unassembled WGS sequence"/>
</dbReference>
<reference evidence="1 2" key="1">
    <citation type="submission" date="2018-03" db="EMBL/GenBank/DDBJ databases">
        <title>Bioinformatic expansion and discovery of thiopeptide antibiotics.</title>
        <authorList>
            <person name="Schwalen C.J."/>
            <person name="Hudson G.A."/>
            <person name="Mitchell D.A."/>
        </authorList>
    </citation>
    <scope>NUCLEOTIDE SEQUENCE [LARGE SCALE GENOMIC DNA]</scope>
    <source>
        <strain evidence="1 2">ATCC 21389</strain>
    </source>
</reference>
<dbReference type="InterPro" id="IPR029068">
    <property type="entry name" value="Glyas_Bleomycin-R_OHBP_Dase"/>
</dbReference>
<protein>
    <submittedName>
        <fullName evidence="1">Methylmalonyl-CoA epimerase</fullName>
    </submittedName>
</protein>
<keyword evidence="2" id="KW-1185">Reference proteome</keyword>
<organism evidence="1 2">
    <name type="scientific">Streptomyces tateyamensis</name>
    <dbReference type="NCBI Taxonomy" id="565073"/>
    <lineage>
        <taxon>Bacteria</taxon>
        <taxon>Bacillati</taxon>
        <taxon>Actinomycetota</taxon>
        <taxon>Actinomycetes</taxon>
        <taxon>Kitasatosporales</taxon>
        <taxon>Streptomycetaceae</taxon>
        <taxon>Streptomyces</taxon>
    </lineage>
</organism>
<dbReference type="EMBL" id="PYBW01000421">
    <property type="protein sequence ID" value="PYC60711.1"/>
    <property type="molecule type" value="Genomic_DNA"/>
</dbReference>
<evidence type="ECO:0000313" key="1">
    <source>
        <dbReference type="EMBL" id="PYC60711.1"/>
    </source>
</evidence>
<sequence>VRVLYEEPRRGSMGSRITFLLPKDCGGVLTELVTAAESDGL</sequence>
<feature type="non-terminal residue" evidence="1">
    <location>
        <position position="1"/>
    </location>
</feature>
<gene>
    <name evidence="1" type="ORF">C7C46_34010</name>
</gene>
<proteinExistence type="predicted"/>
<accession>A0A2V4MRS7</accession>
<dbReference type="AlphaFoldDB" id="A0A2V4MRS7"/>
<evidence type="ECO:0000313" key="2">
    <source>
        <dbReference type="Proteomes" id="UP000248039"/>
    </source>
</evidence>
<name>A0A2V4MRS7_9ACTN</name>
<dbReference type="Gene3D" id="3.10.180.10">
    <property type="entry name" value="2,3-Dihydroxybiphenyl 1,2-Dioxygenase, domain 1"/>
    <property type="match status" value="1"/>
</dbReference>